<dbReference type="Proteomes" id="UP000266723">
    <property type="component" value="Unassembled WGS sequence"/>
</dbReference>
<accession>A0ABQ7BNB2</accession>
<protein>
    <submittedName>
        <fullName evidence="2">Uncharacterized protein</fullName>
    </submittedName>
</protein>
<comment type="caution">
    <text evidence="2">The sequence shown here is derived from an EMBL/GenBank/DDBJ whole genome shotgun (WGS) entry which is preliminary data.</text>
</comment>
<dbReference type="EMBL" id="QGKV02001507">
    <property type="protein sequence ID" value="KAF3533778.1"/>
    <property type="molecule type" value="Genomic_DNA"/>
</dbReference>
<organism evidence="2 3">
    <name type="scientific">Brassica cretica</name>
    <name type="common">Mustard</name>
    <dbReference type="NCBI Taxonomy" id="69181"/>
    <lineage>
        <taxon>Eukaryota</taxon>
        <taxon>Viridiplantae</taxon>
        <taxon>Streptophyta</taxon>
        <taxon>Embryophyta</taxon>
        <taxon>Tracheophyta</taxon>
        <taxon>Spermatophyta</taxon>
        <taxon>Magnoliopsida</taxon>
        <taxon>eudicotyledons</taxon>
        <taxon>Gunneridae</taxon>
        <taxon>Pentapetalae</taxon>
        <taxon>rosids</taxon>
        <taxon>malvids</taxon>
        <taxon>Brassicales</taxon>
        <taxon>Brassicaceae</taxon>
        <taxon>Brassiceae</taxon>
        <taxon>Brassica</taxon>
    </lineage>
</organism>
<reference evidence="2 3" key="1">
    <citation type="journal article" date="2020" name="BMC Genomics">
        <title>Intraspecific diversification of the crop wild relative Brassica cretica Lam. using demographic model selection.</title>
        <authorList>
            <person name="Kioukis A."/>
            <person name="Michalopoulou V.A."/>
            <person name="Briers L."/>
            <person name="Pirintsos S."/>
            <person name="Studholme D.J."/>
            <person name="Pavlidis P."/>
            <person name="Sarris P.F."/>
        </authorList>
    </citation>
    <scope>NUCLEOTIDE SEQUENCE [LARGE SCALE GENOMIC DNA]</scope>
    <source>
        <strain evidence="3">cv. PFS-1207/04</strain>
    </source>
</reference>
<name>A0ABQ7BNB2_BRACR</name>
<sequence>MSIFPQQFARYCSISSSNLEITCALKSTGVAHSQQASPRQGIAPTGVWRYLLESLISWLKMKKLGAFSDALEMAEPGTLMISEEEAWAFERDALSQIWKLVRVLLKVSDASNDTRVDSFFGGVVPERLGVEPWKVFRFIAASFSGDCLRTLHDHDVSVCFSEHGGTLLMSWRSWFEPMKMVFYVRNLALAAVELAWKPKAGPRPGGGDPEAEGGNPGPGGRNLEAGSWTNLFMEYFSPTVYARDSLGYLETSLFPFPALGGGVIRMYIRARDIL</sequence>
<evidence type="ECO:0000313" key="3">
    <source>
        <dbReference type="Proteomes" id="UP000266723"/>
    </source>
</evidence>
<feature type="compositionally biased region" description="Gly residues" evidence="1">
    <location>
        <begin position="203"/>
        <end position="220"/>
    </location>
</feature>
<evidence type="ECO:0000256" key="1">
    <source>
        <dbReference type="SAM" id="MobiDB-lite"/>
    </source>
</evidence>
<evidence type="ECO:0000313" key="2">
    <source>
        <dbReference type="EMBL" id="KAF3533778.1"/>
    </source>
</evidence>
<keyword evidence="3" id="KW-1185">Reference proteome</keyword>
<gene>
    <name evidence="2" type="ORF">DY000_02039877</name>
</gene>
<feature type="region of interest" description="Disordered" evidence="1">
    <location>
        <begin position="200"/>
        <end position="220"/>
    </location>
</feature>
<proteinExistence type="predicted"/>